<keyword evidence="2" id="KW-1185">Reference proteome</keyword>
<dbReference type="EMBL" id="NPKH01000011">
    <property type="protein sequence ID" value="PAP96636.1"/>
    <property type="molecule type" value="Genomic_DNA"/>
</dbReference>
<dbReference type="AlphaFoldDB" id="A0A271KLR7"/>
<protein>
    <submittedName>
        <fullName evidence="1">Uncharacterized protein</fullName>
    </submittedName>
</protein>
<sequence>MQMISTPSVESAARVAAEAGWRAKYEDLARRRAVVAQQFEDRLKKEYILGFTEKSIADFAPGGGTLVEELVDKEYKEVEARRDAALKTLLRQGLEELRLAGSFDELDLDTPKRRFERVQEALYRSRYILKPGGLFDSVGTQVEKDELQNEAILYLGTAIEQLQRDVEQHKRDHPNGYSAKDFGTDERQMGAASSAVDATRNVKEKAKTLEIKAGDEGVAEDQNEQAIEFGDFAKGSVRQLDAAAGIMAELGYSDAARDISILSSGISLSANIAVAYANPAEALPTLLQGIKFFKALGGEQENDGMARAVGQMLELQKKILAQLRELDEKITQYHEREMAAIAAVNANVALIYDVIRADLRSDLDICFSIVKREAFNDQFAKKLPGYPRFKDSRITFGSYQELVDQNADTSAIRNCKSAFEKYFRPIDAKIPELFHLPSNVAINDAAQAPAAEAVKFAPSVDYNTRAYKVLKTYYVAGALHSLSNPALFAAAISQPDKTAGLELEEIYDDNVASALDPYAVTKYVAYLVSSHVYFELLSDGDQKIPTLEQLYARKRLSSSTEERLRFAVHMSEVAIAQRAMLAGDVLLPAAYQVWQLGSDFDSIFCKKWEGKRLFRDHACTRGGQPVDRDAARKEFQELKKELLGSGDGNYKGLLQSSPYFASNLAAYIVERRLALFGHSKLAYSVGVSARKSPALLRKLLGSDVAFQHLTEEKDVGSGWAIDINGAQVSLPQMSDILGDELWLTPTPYLTDLLRVRQAAASELGAYQTVAPSNLTSSDLQDLKVLLAAGIDPYQEILVGSGD</sequence>
<reference evidence="1 2" key="1">
    <citation type="submission" date="2017-08" db="EMBL/GenBank/DDBJ databases">
        <title>Mesorhizobium wenxinae sp. nov., a novel rhizobial species isolated from root nodules of chickpea (Cicer arietinum L.).</title>
        <authorList>
            <person name="Zhang J."/>
        </authorList>
    </citation>
    <scope>NUCLEOTIDE SEQUENCE [LARGE SCALE GENOMIC DNA]</scope>
    <source>
        <strain evidence="2">WYCCWR 10019</strain>
    </source>
</reference>
<dbReference type="RefSeq" id="WP_095517341.1">
    <property type="nucleotide sequence ID" value="NZ_NPKH01000011.1"/>
</dbReference>
<gene>
    <name evidence="1" type="ORF">CIT31_02585</name>
</gene>
<accession>A0A271KLR7</accession>
<evidence type="ECO:0000313" key="1">
    <source>
        <dbReference type="EMBL" id="PAP96636.1"/>
    </source>
</evidence>
<evidence type="ECO:0000313" key="2">
    <source>
        <dbReference type="Proteomes" id="UP000215931"/>
    </source>
</evidence>
<name>A0A271KLR7_9HYPH</name>
<organism evidence="1 2">
    <name type="scientific">Mesorhizobium wenxiniae</name>
    <dbReference type="NCBI Taxonomy" id="2014805"/>
    <lineage>
        <taxon>Bacteria</taxon>
        <taxon>Pseudomonadati</taxon>
        <taxon>Pseudomonadota</taxon>
        <taxon>Alphaproteobacteria</taxon>
        <taxon>Hyphomicrobiales</taxon>
        <taxon>Phyllobacteriaceae</taxon>
        <taxon>Mesorhizobium</taxon>
    </lineage>
</organism>
<comment type="caution">
    <text evidence="1">The sequence shown here is derived from an EMBL/GenBank/DDBJ whole genome shotgun (WGS) entry which is preliminary data.</text>
</comment>
<proteinExistence type="predicted"/>
<dbReference type="Proteomes" id="UP000215931">
    <property type="component" value="Unassembled WGS sequence"/>
</dbReference>